<protein>
    <submittedName>
        <fullName evidence="2">Uncharacterized protein</fullName>
    </submittedName>
</protein>
<dbReference type="InterPro" id="IPR022139">
    <property type="entry name" value="Fam-L/Fam-M-like_plasmodium"/>
</dbReference>
<sequence>CIYGKSFYGNCMYDRKIDIKPYRLLEKYKYGKDSNNVRLKERLQNTEIDKQKDIPHNEKVTKRKNKQSNKSLLNKSQNNFFNSKRNGIFKYCKREAYRTYKINCNVGRCIHNATLYWYNGLWDTYHCDSYPIFDKNLEDLLQ</sequence>
<accession>A0A1A8X6I9</accession>
<gene>
    <name evidence="2" type="ORF">PMALA_078790</name>
</gene>
<reference evidence="3" key="1">
    <citation type="submission" date="2016-05" db="EMBL/GenBank/DDBJ databases">
        <authorList>
            <person name="Naeem Raeece"/>
        </authorList>
    </citation>
    <scope>NUCLEOTIDE SEQUENCE [LARGE SCALE GENOMIC DNA]</scope>
</reference>
<feature type="non-terminal residue" evidence="2">
    <location>
        <position position="1"/>
    </location>
</feature>
<dbReference type="Proteomes" id="UP000078597">
    <property type="component" value="Unassembled WGS sequence"/>
</dbReference>
<name>A0A1A8X6I9_PLAMA</name>
<evidence type="ECO:0000256" key="1">
    <source>
        <dbReference type="SAM" id="MobiDB-lite"/>
    </source>
</evidence>
<feature type="compositionally biased region" description="Basic and acidic residues" evidence="1">
    <location>
        <begin position="48"/>
        <end position="60"/>
    </location>
</feature>
<dbReference type="AlphaFoldDB" id="A0A1A8X6I9"/>
<organism evidence="2 3">
    <name type="scientific">Plasmodium malariae</name>
    <dbReference type="NCBI Taxonomy" id="5858"/>
    <lineage>
        <taxon>Eukaryota</taxon>
        <taxon>Sar</taxon>
        <taxon>Alveolata</taxon>
        <taxon>Apicomplexa</taxon>
        <taxon>Aconoidasida</taxon>
        <taxon>Haemosporida</taxon>
        <taxon>Plasmodiidae</taxon>
        <taxon>Plasmodium</taxon>
        <taxon>Plasmodium (Plasmodium)</taxon>
    </lineage>
</organism>
<dbReference type="Pfam" id="PF12420">
    <property type="entry name" value="DUF3671"/>
    <property type="match status" value="1"/>
</dbReference>
<proteinExistence type="predicted"/>
<evidence type="ECO:0000313" key="2">
    <source>
        <dbReference type="EMBL" id="SBT00869.1"/>
    </source>
</evidence>
<evidence type="ECO:0000313" key="3">
    <source>
        <dbReference type="Proteomes" id="UP000078597"/>
    </source>
</evidence>
<feature type="region of interest" description="Disordered" evidence="1">
    <location>
        <begin position="48"/>
        <end position="71"/>
    </location>
</feature>
<dbReference type="EMBL" id="FLQW01006691">
    <property type="protein sequence ID" value="SBT00869.1"/>
    <property type="molecule type" value="Genomic_DNA"/>
</dbReference>